<dbReference type="InterPro" id="IPR000387">
    <property type="entry name" value="Tyr_Pase_dom"/>
</dbReference>
<organism evidence="4">
    <name type="scientific">Spumella elongata</name>
    <dbReference type="NCBI Taxonomy" id="89044"/>
    <lineage>
        <taxon>Eukaryota</taxon>
        <taxon>Sar</taxon>
        <taxon>Stramenopiles</taxon>
        <taxon>Ochrophyta</taxon>
        <taxon>Chrysophyceae</taxon>
        <taxon>Chromulinales</taxon>
        <taxon>Chromulinaceae</taxon>
        <taxon>Spumella</taxon>
    </lineage>
</organism>
<name>A0A7S3GZG3_9STRA</name>
<proteinExistence type="predicted"/>
<feature type="domain" description="Tyrosine specific protein phosphatases" evidence="3">
    <location>
        <begin position="163"/>
        <end position="231"/>
    </location>
</feature>
<dbReference type="SUPFAM" id="SSF52799">
    <property type="entry name" value="(Phosphotyrosine protein) phosphatases II"/>
    <property type="match status" value="1"/>
</dbReference>
<dbReference type="InterPro" id="IPR020422">
    <property type="entry name" value="TYR_PHOSPHATASE_DUAL_dom"/>
</dbReference>
<gene>
    <name evidence="4" type="ORF">SELO1098_LOCUS9365</name>
</gene>
<evidence type="ECO:0000259" key="2">
    <source>
        <dbReference type="PROSITE" id="PS50054"/>
    </source>
</evidence>
<dbReference type="EMBL" id="HBIC01018919">
    <property type="protein sequence ID" value="CAE0280531.1"/>
    <property type="molecule type" value="Transcribed_RNA"/>
</dbReference>
<dbReference type="AlphaFoldDB" id="A0A7S3GZG3"/>
<dbReference type="PANTHER" id="PTHR46274">
    <property type="entry name" value="PHOSPHATIDYLINOSITOL PHOSPHATASE"/>
    <property type="match status" value="1"/>
</dbReference>
<dbReference type="PROSITE" id="PS50054">
    <property type="entry name" value="TYR_PHOSPHATASE_DUAL"/>
    <property type="match status" value="1"/>
</dbReference>
<accession>A0A7S3GZG3</accession>
<keyword evidence="1" id="KW-1133">Transmembrane helix</keyword>
<keyword evidence="1" id="KW-0812">Transmembrane</keyword>
<sequence length="249" mass="27642">MKRAVNVKPKKNVRTQVLGSALSAAVTSKLCYFLLLCVTCTAYGVLADKIVVLMGPVIFAAIFFKSLIFEALLINHTMEASIGMFDWYSCVDDNLYLGAIPLQHQDLDRLEQLGIKAIVSIVQRFELETSTLSGKAVTPEQWRERGVAQLILDSPDFFPPTFDKLDAGADFLNKHLTAGTKCYCHCKSGKGRSASIVMAYFLKYKGEDVHTALAKMRINRPVVFGPNSNQMKNMIAYAEYLKSPAKSSR</sequence>
<evidence type="ECO:0000256" key="1">
    <source>
        <dbReference type="SAM" id="Phobius"/>
    </source>
</evidence>
<feature type="transmembrane region" description="Helical" evidence="1">
    <location>
        <begin position="50"/>
        <end position="74"/>
    </location>
</feature>
<feature type="transmembrane region" description="Helical" evidence="1">
    <location>
        <begin position="21"/>
        <end position="44"/>
    </location>
</feature>
<feature type="domain" description="Tyrosine-protein phosphatase" evidence="2">
    <location>
        <begin position="87"/>
        <end position="243"/>
    </location>
</feature>
<keyword evidence="1" id="KW-0472">Membrane</keyword>
<evidence type="ECO:0000259" key="3">
    <source>
        <dbReference type="PROSITE" id="PS50056"/>
    </source>
</evidence>
<dbReference type="InterPro" id="IPR000340">
    <property type="entry name" value="Dual-sp_phosphatase_cat-dom"/>
</dbReference>
<dbReference type="Pfam" id="PF00782">
    <property type="entry name" value="DSPc"/>
    <property type="match status" value="1"/>
</dbReference>
<dbReference type="PROSITE" id="PS50056">
    <property type="entry name" value="TYR_PHOSPHATASE_2"/>
    <property type="match status" value="1"/>
</dbReference>
<dbReference type="Gene3D" id="3.90.190.10">
    <property type="entry name" value="Protein tyrosine phosphatase superfamily"/>
    <property type="match status" value="1"/>
</dbReference>
<dbReference type="SMART" id="SM00195">
    <property type="entry name" value="DSPc"/>
    <property type="match status" value="1"/>
</dbReference>
<dbReference type="FunFam" id="3.90.190.10:FF:000157">
    <property type="entry name" value="Protein-tyrosine phosphatase"/>
    <property type="match status" value="1"/>
</dbReference>
<reference evidence="4" key="1">
    <citation type="submission" date="2021-01" db="EMBL/GenBank/DDBJ databases">
        <authorList>
            <person name="Corre E."/>
            <person name="Pelletier E."/>
            <person name="Niang G."/>
            <person name="Scheremetjew M."/>
            <person name="Finn R."/>
            <person name="Kale V."/>
            <person name="Holt S."/>
            <person name="Cochrane G."/>
            <person name="Meng A."/>
            <person name="Brown T."/>
            <person name="Cohen L."/>
        </authorList>
    </citation>
    <scope>NUCLEOTIDE SEQUENCE</scope>
    <source>
        <strain evidence="4">CCAP 955/1</strain>
    </source>
</reference>
<dbReference type="PANTHER" id="PTHR46274:SF6">
    <property type="entry name" value="TYR_PHOSPHATASE_2 DOMAIN-CONTAINING PROTEIN"/>
    <property type="match status" value="1"/>
</dbReference>
<protein>
    <submittedName>
        <fullName evidence="4">Uncharacterized protein</fullName>
    </submittedName>
</protein>
<dbReference type="InterPro" id="IPR029021">
    <property type="entry name" value="Prot-tyrosine_phosphatase-like"/>
</dbReference>
<evidence type="ECO:0000313" key="4">
    <source>
        <dbReference type="EMBL" id="CAE0280531.1"/>
    </source>
</evidence>